<dbReference type="RefSeq" id="WP_012168715.1">
    <property type="nucleotide sequence ID" value="NC_009937.1"/>
</dbReference>
<feature type="transmembrane region" description="Helical" evidence="8">
    <location>
        <begin position="172"/>
        <end position="191"/>
    </location>
</feature>
<evidence type="ECO:0000256" key="6">
    <source>
        <dbReference type="ARBA" id="ARBA00022989"/>
    </source>
</evidence>
<protein>
    <submittedName>
        <fullName evidence="9">Putative iron compound permease protein of ABC transporter</fullName>
    </submittedName>
</protein>
<proteinExistence type="inferred from homology"/>
<dbReference type="Gene3D" id="1.10.3470.10">
    <property type="entry name" value="ABC transporter involved in vitamin B12 uptake, BtuC"/>
    <property type="match status" value="1"/>
</dbReference>
<reference evidence="10" key="2">
    <citation type="submission" date="2007-04" db="EMBL/GenBank/DDBJ databases">
        <title>Complete genome sequence of the nitrogen-fixing bacterium Azorhizobium caulinodans ORS571.</title>
        <authorList>
            <person name="Lee K.B."/>
            <person name="Backer P.D."/>
            <person name="Aono T."/>
            <person name="Liu C.T."/>
            <person name="Suzuki S."/>
            <person name="Suzuki T."/>
            <person name="Kaneko T."/>
            <person name="Yamada M."/>
            <person name="Tabata S."/>
            <person name="Kupfer D.M."/>
            <person name="Najar F.Z."/>
            <person name="Wiley G.B."/>
            <person name="Roe B."/>
            <person name="Binnewies T."/>
            <person name="Ussery D."/>
            <person name="Vereecke D."/>
            <person name="Gevers D."/>
            <person name="Holsters M."/>
            <person name="Oyaizu H."/>
        </authorList>
    </citation>
    <scope>NUCLEOTIDE SEQUENCE [LARGE SCALE GENOMIC DNA]</scope>
    <source>
        <strain evidence="10">ATCC 43989 / DSM 5975 / JCM 20966 / LMG 6465 / NBRC 14845 / NCIMB 13405 / ORS 571</strain>
    </source>
</reference>
<reference evidence="9 10" key="4">
    <citation type="journal article" date="2009" name="Appl. Environ. Microbiol.">
        <title>Comparative genome-wide transcriptional profiling of Azorhizobium caulinodans ORS571 grown under free-living and symbiotic conditions.</title>
        <authorList>
            <person name="Tsukada S."/>
            <person name="Aono T."/>
            <person name="Akiba N."/>
            <person name="Lee KB."/>
            <person name="Liu CT."/>
            <person name="Toyazaki H."/>
            <person name="Oyaizu H."/>
        </authorList>
    </citation>
    <scope>NUCLEOTIDE SEQUENCE [LARGE SCALE GENOMIC DNA]</scope>
    <source>
        <strain evidence="10">ATCC 43989 / DSM 5975 / JCM 20966 / LMG 6465 / NBRC 14845 / NCIMB 13405 / ORS 571</strain>
    </source>
</reference>
<dbReference type="KEGG" id="azc:AZC_0184"/>
<keyword evidence="5 8" id="KW-0812">Transmembrane</keyword>
<feature type="transmembrane region" description="Helical" evidence="8">
    <location>
        <begin position="68"/>
        <end position="88"/>
    </location>
</feature>
<dbReference type="HOGENOM" id="CLU_013016_1_0_5"/>
<dbReference type="SUPFAM" id="SSF81345">
    <property type="entry name" value="ABC transporter involved in vitamin B12 uptake, BtuC"/>
    <property type="match status" value="1"/>
</dbReference>
<dbReference type="GO" id="GO:0033214">
    <property type="term" value="P:siderophore-iron import into cell"/>
    <property type="evidence" value="ECO:0007669"/>
    <property type="project" value="TreeGrafter"/>
</dbReference>
<keyword evidence="7 8" id="KW-0472">Membrane</keyword>
<keyword evidence="10" id="KW-1185">Reference proteome</keyword>
<dbReference type="GO" id="GO:0022857">
    <property type="term" value="F:transmembrane transporter activity"/>
    <property type="evidence" value="ECO:0007669"/>
    <property type="project" value="InterPro"/>
</dbReference>
<comment type="subcellular location">
    <subcellularLocation>
        <location evidence="1">Cell membrane</location>
        <topology evidence="1">Multi-pass membrane protein</topology>
    </subcellularLocation>
</comment>
<comment type="similarity">
    <text evidence="2">Belongs to the binding-protein-dependent transport system permease family. FecCD subfamily.</text>
</comment>
<dbReference type="FunFam" id="1.10.3470.10:FF:000001">
    <property type="entry name" value="Vitamin B12 ABC transporter permease BtuC"/>
    <property type="match status" value="1"/>
</dbReference>
<evidence type="ECO:0000256" key="3">
    <source>
        <dbReference type="ARBA" id="ARBA00022448"/>
    </source>
</evidence>
<evidence type="ECO:0000256" key="2">
    <source>
        <dbReference type="ARBA" id="ARBA00007935"/>
    </source>
</evidence>
<evidence type="ECO:0000256" key="7">
    <source>
        <dbReference type="ARBA" id="ARBA00023136"/>
    </source>
</evidence>
<feature type="transmembrane region" description="Helical" evidence="8">
    <location>
        <begin position="141"/>
        <end position="160"/>
    </location>
</feature>
<feature type="transmembrane region" description="Helical" evidence="8">
    <location>
        <begin position="100"/>
        <end position="121"/>
    </location>
</feature>
<feature type="transmembrane region" description="Helical" evidence="8">
    <location>
        <begin position="328"/>
        <end position="347"/>
    </location>
</feature>
<reference evidence="9 10" key="3">
    <citation type="journal article" date="2008" name="BMC Genomics">
        <title>The genome of the versatile nitrogen fixer Azorhizobium caulinodans ORS571.</title>
        <authorList>
            <person name="Lee KB."/>
            <person name="Backer P.D."/>
            <person name="Aono T."/>
            <person name="Liu CT."/>
            <person name="Suzuki S."/>
            <person name="Suzuki T."/>
            <person name="Kaneko T."/>
            <person name="Yamada M."/>
            <person name="Tabata S."/>
            <person name="Kupfer D.M."/>
            <person name="Najar F.Z."/>
            <person name="Wiley G.B."/>
            <person name="Roe B."/>
            <person name="Binnewies T.T."/>
            <person name="Ussery D.W."/>
            <person name="D'Haeze W."/>
            <person name="Herder J.D."/>
            <person name="Gevers D."/>
            <person name="Vereecke D."/>
            <person name="Holsters M."/>
            <person name="Oyaizu H."/>
        </authorList>
    </citation>
    <scope>NUCLEOTIDE SEQUENCE [LARGE SCALE GENOMIC DNA]</scope>
    <source>
        <strain evidence="10">ATCC 43989 / DSM 5975 / JCM 20966 / LMG 6465 / NBRC 14845 / NCIMB 13405 / ORS 571</strain>
    </source>
</reference>
<dbReference type="Proteomes" id="UP000000270">
    <property type="component" value="Chromosome"/>
</dbReference>
<dbReference type="PANTHER" id="PTHR30472:SF1">
    <property type="entry name" value="FE(3+) DICITRATE TRANSPORT SYSTEM PERMEASE PROTEIN FECC-RELATED"/>
    <property type="match status" value="1"/>
</dbReference>
<dbReference type="InterPro" id="IPR000522">
    <property type="entry name" value="ABC_transptr_permease_BtuC"/>
</dbReference>
<accession>A8IH76</accession>
<evidence type="ECO:0000256" key="5">
    <source>
        <dbReference type="ARBA" id="ARBA00022692"/>
    </source>
</evidence>
<dbReference type="AlphaFoldDB" id="A8IH76"/>
<gene>
    <name evidence="9" type="ordered locus">AZC_0184</name>
</gene>
<keyword evidence="3" id="KW-0813">Transport</keyword>
<feature type="transmembrane region" description="Helical" evidence="8">
    <location>
        <begin position="300"/>
        <end position="319"/>
    </location>
</feature>
<feature type="transmembrane region" description="Helical" evidence="8">
    <location>
        <begin position="259"/>
        <end position="280"/>
    </location>
</feature>
<keyword evidence="6 8" id="KW-1133">Transmembrane helix</keyword>
<reference evidence="9 10" key="1">
    <citation type="journal article" date="2007" name="Appl. Environ. Microbiol.">
        <title>Rhizobial factors required for stem nodule maturation and maintenance in Sesbania rostrata-Azorhizobium caulinodans ORS571 symbiosis.</title>
        <authorList>
            <person name="Suzuki S."/>
            <person name="Aono T."/>
            <person name="Lee KB."/>
            <person name="Suzuki T."/>
            <person name="Liu CT."/>
            <person name="Miwa H."/>
            <person name="Wakao S."/>
            <person name="Iki T."/>
            <person name="Oyaizu H."/>
        </authorList>
    </citation>
    <scope>NUCLEOTIDE SEQUENCE [LARGE SCALE GENOMIC DNA]</scope>
    <source>
        <strain evidence="10">ATCC 43989 / DSM 5975 / JCM 20966 / LMG 6465 / NBRC 14845 / NCIMB 13405 / ORS 571</strain>
    </source>
</reference>
<evidence type="ECO:0000256" key="8">
    <source>
        <dbReference type="SAM" id="Phobius"/>
    </source>
</evidence>
<dbReference type="EMBL" id="AP009384">
    <property type="protein sequence ID" value="BAF86182.1"/>
    <property type="molecule type" value="Genomic_DNA"/>
</dbReference>
<reference evidence="9 10" key="5">
    <citation type="journal article" date="2010" name="Appl. Environ. Microbiol.">
        <title>phrR-like gene praR of Azorhizobium caulinodans ORS571 is essential for symbiosis with Sesbania rostrata and is involved in expression of reb genes.</title>
        <authorList>
            <person name="Akiba N."/>
            <person name="Aono T."/>
            <person name="Toyazaki H."/>
            <person name="Sato S."/>
            <person name="Oyaizu H."/>
        </authorList>
    </citation>
    <scope>NUCLEOTIDE SEQUENCE [LARGE SCALE GENOMIC DNA]</scope>
    <source>
        <strain evidence="10">ATCC 43989 / DSM 5975 / JCM 20966 / LMG 6465 / NBRC 14845 / NCIMB 13405 / ORS 571</strain>
    </source>
</reference>
<sequence length="350" mass="35444">MTLVLSAPRLAQPLRLAGLVGVVALLFVVSLLHLGFGARPIAPRVVLEAFLAFDPASFDHRVVRDLRLPRLCAGLMVGAALGVCGALLQAVTRNPLGEPHVLGLNAGATFAVVTTLTLGPWLGRAGVPVPAPATLLAARPLVAALGAGVMFAAVMTIGAAGRLGATPLKMTLCGVALSGFAAALTSAQLILDDQTLATLRLWLAGDLSGVSRTAVWGVLPWFAAGLGLAFALSGRLNVLGLGDDVARGLGVNLTRTRGAALVAAGVLCGAAVSLAGPVGFVGLLVPHVARTLFSRDHRLLLPLCAMLGASLLLAADLAARALAAPREFATGVVTALIGVPVFLLLAARSR</sequence>
<dbReference type="CDD" id="cd06550">
    <property type="entry name" value="TM_ABC_iron-siderophores_like"/>
    <property type="match status" value="1"/>
</dbReference>
<dbReference type="STRING" id="438753.AZC_0184"/>
<dbReference type="Pfam" id="PF01032">
    <property type="entry name" value="FecCD"/>
    <property type="match status" value="1"/>
</dbReference>
<dbReference type="eggNOG" id="COG0609">
    <property type="taxonomic scope" value="Bacteria"/>
</dbReference>
<feature type="transmembrane region" description="Helical" evidence="8">
    <location>
        <begin position="16"/>
        <end position="36"/>
    </location>
</feature>
<evidence type="ECO:0000256" key="4">
    <source>
        <dbReference type="ARBA" id="ARBA00022475"/>
    </source>
</evidence>
<keyword evidence="4" id="KW-1003">Cell membrane</keyword>
<evidence type="ECO:0000313" key="10">
    <source>
        <dbReference type="Proteomes" id="UP000000270"/>
    </source>
</evidence>
<evidence type="ECO:0000256" key="1">
    <source>
        <dbReference type="ARBA" id="ARBA00004651"/>
    </source>
</evidence>
<dbReference type="InterPro" id="IPR037294">
    <property type="entry name" value="ABC_BtuC-like"/>
</dbReference>
<reference evidence="9 10" key="6">
    <citation type="journal article" date="2011" name="Appl. Environ. Microbiol.">
        <title>Involvement of the azorhizobial chromosome partition gene (parA) in the onset of bacteroid differentiation during Sesbania rostrata stem nodule development.</title>
        <authorList>
            <person name="Liu CT."/>
            <person name="Lee KB."/>
            <person name="Wang YS."/>
            <person name="Peng MH."/>
            <person name="Lee KT."/>
            <person name="Suzuki S."/>
            <person name="Suzuki T."/>
            <person name="Oyaizu H."/>
        </authorList>
    </citation>
    <scope>NUCLEOTIDE SEQUENCE [LARGE SCALE GENOMIC DNA]</scope>
    <source>
        <strain evidence="10">ATCC 43989 / DSM 5975 / JCM 20966 / LMG 6465 / NBRC 14845 / NCIMB 13405 / ORS 571</strain>
    </source>
</reference>
<feature type="transmembrane region" description="Helical" evidence="8">
    <location>
        <begin position="218"/>
        <end position="238"/>
    </location>
</feature>
<dbReference type="PANTHER" id="PTHR30472">
    <property type="entry name" value="FERRIC ENTEROBACTIN TRANSPORT SYSTEM PERMEASE PROTEIN"/>
    <property type="match status" value="1"/>
</dbReference>
<name>A8IH76_AZOC5</name>
<dbReference type="GO" id="GO:0005886">
    <property type="term" value="C:plasma membrane"/>
    <property type="evidence" value="ECO:0007669"/>
    <property type="project" value="UniProtKB-SubCell"/>
</dbReference>
<evidence type="ECO:0000313" key="9">
    <source>
        <dbReference type="EMBL" id="BAF86182.1"/>
    </source>
</evidence>
<organism evidence="9 10">
    <name type="scientific">Azorhizobium caulinodans (strain ATCC 43989 / DSM 5975 / JCM 20966 / LMG 6465 / NBRC 14845 / NCIMB 13405 / ORS 571)</name>
    <dbReference type="NCBI Taxonomy" id="438753"/>
    <lineage>
        <taxon>Bacteria</taxon>
        <taxon>Pseudomonadati</taxon>
        <taxon>Pseudomonadota</taxon>
        <taxon>Alphaproteobacteria</taxon>
        <taxon>Hyphomicrobiales</taxon>
        <taxon>Xanthobacteraceae</taxon>
        <taxon>Azorhizobium</taxon>
    </lineage>
</organism>